<sequence length="59" mass="7234">MFSYHYNEEYYRLRFRYCSGCRILWAYASRGVQKPPNPPQNRLIQSVQTRIHQNRAKKI</sequence>
<protein>
    <submittedName>
        <fullName evidence="1">Uncharacterized protein</fullName>
    </submittedName>
</protein>
<accession>A0A2P2QCH1</accession>
<organism evidence="1">
    <name type="scientific">Rhizophora mucronata</name>
    <name type="common">Asiatic mangrove</name>
    <dbReference type="NCBI Taxonomy" id="61149"/>
    <lineage>
        <taxon>Eukaryota</taxon>
        <taxon>Viridiplantae</taxon>
        <taxon>Streptophyta</taxon>
        <taxon>Embryophyta</taxon>
        <taxon>Tracheophyta</taxon>
        <taxon>Spermatophyta</taxon>
        <taxon>Magnoliopsida</taxon>
        <taxon>eudicotyledons</taxon>
        <taxon>Gunneridae</taxon>
        <taxon>Pentapetalae</taxon>
        <taxon>rosids</taxon>
        <taxon>fabids</taxon>
        <taxon>Malpighiales</taxon>
        <taxon>Rhizophoraceae</taxon>
        <taxon>Rhizophora</taxon>
    </lineage>
</organism>
<reference evidence="1" key="1">
    <citation type="submission" date="2018-02" db="EMBL/GenBank/DDBJ databases">
        <title>Rhizophora mucronata_Transcriptome.</title>
        <authorList>
            <person name="Meera S.P."/>
            <person name="Sreeshan A."/>
            <person name="Augustine A."/>
        </authorList>
    </citation>
    <scope>NUCLEOTIDE SEQUENCE</scope>
    <source>
        <tissue evidence="1">Leaf</tissue>
    </source>
</reference>
<dbReference type="AlphaFoldDB" id="A0A2P2QCH1"/>
<evidence type="ECO:0000313" key="1">
    <source>
        <dbReference type="EMBL" id="MBX64696.1"/>
    </source>
</evidence>
<dbReference type="EMBL" id="GGEC01084212">
    <property type="protein sequence ID" value="MBX64696.1"/>
    <property type="molecule type" value="Transcribed_RNA"/>
</dbReference>
<proteinExistence type="predicted"/>
<name>A0A2P2QCH1_RHIMU</name>